<feature type="transmembrane region" description="Helical" evidence="1">
    <location>
        <begin position="152"/>
        <end position="170"/>
    </location>
</feature>
<reference evidence="5 6" key="1">
    <citation type="submission" date="2019-02" db="EMBL/GenBank/DDBJ databases">
        <title>Genomic Encyclopedia of Type Strains, Phase IV (KMG-IV): sequencing the most valuable type-strain genomes for metagenomic binning, comparative biology and taxonomic classification.</title>
        <authorList>
            <person name="Goeker M."/>
        </authorList>
    </citation>
    <scope>NUCLEOTIDE SEQUENCE [LARGE SCALE GENOMIC DNA]</scope>
    <source>
        <strain evidence="5 6">DSM 10617</strain>
    </source>
</reference>
<dbReference type="Gene3D" id="3.20.20.450">
    <property type="entry name" value="EAL domain"/>
    <property type="match status" value="1"/>
</dbReference>
<dbReference type="InterPro" id="IPR003660">
    <property type="entry name" value="HAMP_dom"/>
</dbReference>
<accession>A0A4Q7LSQ7</accession>
<keyword evidence="1" id="KW-1133">Transmembrane helix</keyword>
<dbReference type="Proteomes" id="UP000293433">
    <property type="component" value="Unassembled WGS sequence"/>
</dbReference>
<dbReference type="SUPFAM" id="SSF55073">
    <property type="entry name" value="Nucleotide cyclase"/>
    <property type="match status" value="1"/>
</dbReference>
<dbReference type="Gene3D" id="3.30.70.270">
    <property type="match status" value="1"/>
</dbReference>
<keyword evidence="6" id="KW-1185">Reference proteome</keyword>
<feature type="domain" description="EAL" evidence="2">
    <location>
        <begin position="400"/>
        <end position="633"/>
    </location>
</feature>
<dbReference type="InterPro" id="IPR001633">
    <property type="entry name" value="EAL_dom"/>
</dbReference>
<protein>
    <submittedName>
        <fullName evidence="5">Diguanylate cyclase/phosphodiesterase</fullName>
    </submittedName>
</protein>
<dbReference type="Gene3D" id="3.30.110.200">
    <property type="match status" value="1"/>
</dbReference>
<evidence type="ECO:0000259" key="4">
    <source>
        <dbReference type="PROSITE" id="PS50887"/>
    </source>
</evidence>
<dbReference type="SMART" id="SM00304">
    <property type="entry name" value="HAMP"/>
    <property type="match status" value="1"/>
</dbReference>
<dbReference type="PANTHER" id="PTHR33121">
    <property type="entry name" value="CYCLIC DI-GMP PHOSPHODIESTERASE PDEF"/>
    <property type="match status" value="1"/>
</dbReference>
<evidence type="ECO:0000256" key="1">
    <source>
        <dbReference type="SAM" id="Phobius"/>
    </source>
</evidence>
<dbReference type="SMART" id="SM00267">
    <property type="entry name" value="GGDEF"/>
    <property type="match status" value="1"/>
</dbReference>
<gene>
    <name evidence="5" type="ORF">EV685_0129</name>
</gene>
<evidence type="ECO:0000313" key="6">
    <source>
        <dbReference type="Proteomes" id="UP000293433"/>
    </source>
</evidence>
<dbReference type="Pfam" id="PF00990">
    <property type="entry name" value="GGDEF"/>
    <property type="match status" value="1"/>
</dbReference>
<dbReference type="GO" id="GO:0007165">
    <property type="term" value="P:signal transduction"/>
    <property type="evidence" value="ECO:0007669"/>
    <property type="project" value="InterPro"/>
</dbReference>
<dbReference type="CDD" id="cd01948">
    <property type="entry name" value="EAL"/>
    <property type="match status" value="1"/>
</dbReference>
<feature type="transmembrane region" description="Helical" evidence="1">
    <location>
        <begin position="7"/>
        <end position="30"/>
    </location>
</feature>
<keyword evidence="1" id="KW-0472">Membrane</keyword>
<evidence type="ECO:0000259" key="2">
    <source>
        <dbReference type="PROSITE" id="PS50883"/>
    </source>
</evidence>
<dbReference type="PROSITE" id="PS50883">
    <property type="entry name" value="EAL"/>
    <property type="match status" value="1"/>
</dbReference>
<dbReference type="PROSITE" id="PS50885">
    <property type="entry name" value="HAMP"/>
    <property type="match status" value="1"/>
</dbReference>
<dbReference type="InterPro" id="IPR050706">
    <property type="entry name" value="Cyclic-di-GMP_PDE-like"/>
</dbReference>
<dbReference type="RefSeq" id="WP_130480071.1">
    <property type="nucleotide sequence ID" value="NZ_SGWV01000007.1"/>
</dbReference>
<dbReference type="InterPro" id="IPR042461">
    <property type="entry name" value="LapD_MoxY_peri_C"/>
</dbReference>
<evidence type="ECO:0000313" key="5">
    <source>
        <dbReference type="EMBL" id="RZS57856.1"/>
    </source>
</evidence>
<dbReference type="GO" id="GO:0071111">
    <property type="term" value="F:cyclic-guanylate-specific phosphodiesterase activity"/>
    <property type="evidence" value="ECO:0007669"/>
    <property type="project" value="InterPro"/>
</dbReference>
<dbReference type="InterPro" id="IPR029787">
    <property type="entry name" value="Nucleotide_cyclase"/>
</dbReference>
<name>A0A4Q7LSQ7_9BURK</name>
<proteinExistence type="predicted"/>
<dbReference type="OrthoDB" id="5894408at2"/>
<sequence length="633" mass="67943">MSLIRQVQALVATLILFALVGSVLVTTWTARSYLQTQLALKNSDNAQSLALTLTQQGGDRGLIELAIASQFDIGHYQSIRLLSPEGGELFARRAAPRLADVPAWFEQLVPIASIPGRAEVTSGWAAIGHLEVVSQPVFAYADLWRGAVSTTVWMLVLGLVGGLIAHLAVLRLRRPLDAVVAQAEALSERRYVTTDEPATPELRALSRAMNTMVERVRSQFTEQTTALDHLRRVANEDALTGLSNRSHFMAQLQQQLDHEGHGGGRLLLLRVTGLAELNRQRGHLATDAMLKLLADRLRLPLVTLVPLFSGRLNGSDLAAVHGAAGWHDAVPAELMARLGERLQAYDGVSVVLAVQPLALGQVLHEVLAGADAALARAEAAGPFSIEFGAPAATPTQLSGEQAWRQAIRQAVVDGRARLGEFPVVGRDGQQLHLECPLRLQLVPGGPHEVAAHWLPHALRTGLMPEIDLCVLELALRAIAADGQARCVSVSPVSLLTTGFIARLLARLRAAGSPASRLCFDIDAVQIARHPEALVELGRQVRALGVRVGLEHAGEQVPDFALAAQAGIDYVKLAPSLVHELADQTARQQFVRGLVSTLRGLGLQVGAEGVARVQDLETVRDVGFDTWTGPAVRP</sequence>
<dbReference type="Gene3D" id="6.20.270.20">
    <property type="entry name" value="LapD/MoxY periplasmic domain"/>
    <property type="match status" value="1"/>
</dbReference>
<keyword evidence="1" id="KW-0812">Transmembrane</keyword>
<dbReference type="InterPro" id="IPR000160">
    <property type="entry name" value="GGDEF_dom"/>
</dbReference>
<dbReference type="SMART" id="SM00052">
    <property type="entry name" value="EAL"/>
    <property type="match status" value="1"/>
</dbReference>
<dbReference type="Pfam" id="PF16448">
    <property type="entry name" value="LapD_MoxY_N"/>
    <property type="match status" value="1"/>
</dbReference>
<organism evidence="5 6">
    <name type="scientific">Sphaerotilus mobilis</name>
    <dbReference type="NCBI Taxonomy" id="47994"/>
    <lineage>
        <taxon>Bacteria</taxon>
        <taxon>Pseudomonadati</taxon>
        <taxon>Pseudomonadota</taxon>
        <taxon>Betaproteobacteria</taxon>
        <taxon>Burkholderiales</taxon>
        <taxon>Sphaerotilaceae</taxon>
        <taxon>Sphaerotilus</taxon>
    </lineage>
</organism>
<dbReference type="GO" id="GO:0016020">
    <property type="term" value="C:membrane"/>
    <property type="evidence" value="ECO:0007669"/>
    <property type="project" value="InterPro"/>
</dbReference>
<dbReference type="EMBL" id="SGWV01000007">
    <property type="protein sequence ID" value="RZS57856.1"/>
    <property type="molecule type" value="Genomic_DNA"/>
</dbReference>
<dbReference type="InterPro" id="IPR035919">
    <property type="entry name" value="EAL_sf"/>
</dbReference>
<dbReference type="PANTHER" id="PTHR33121:SF79">
    <property type="entry name" value="CYCLIC DI-GMP PHOSPHODIESTERASE PDED-RELATED"/>
    <property type="match status" value="1"/>
</dbReference>
<dbReference type="Pfam" id="PF00563">
    <property type="entry name" value="EAL"/>
    <property type="match status" value="1"/>
</dbReference>
<dbReference type="InterPro" id="IPR032244">
    <property type="entry name" value="LapD_MoxY_N"/>
</dbReference>
<dbReference type="AlphaFoldDB" id="A0A4Q7LSQ7"/>
<dbReference type="PROSITE" id="PS50887">
    <property type="entry name" value="GGDEF"/>
    <property type="match status" value="1"/>
</dbReference>
<feature type="domain" description="HAMP" evidence="3">
    <location>
        <begin position="170"/>
        <end position="221"/>
    </location>
</feature>
<dbReference type="InterPro" id="IPR043128">
    <property type="entry name" value="Rev_trsase/Diguanyl_cyclase"/>
</dbReference>
<evidence type="ECO:0000259" key="3">
    <source>
        <dbReference type="PROSITE" id="PS50885"/>
    </source>
</evidence>
<comment type="caution">
    <text evidence="5">The sequence shown here is derived from an EMBL/GenBank/DDBJ whole genome shotgun (WGS) entry which is preliminary data.</text>
</comment>
<dbReference type="SUPFAM" id="SSF141868">
    <property type="entry name" value="EAL domain-like"/>
    <property type="match status" value="1"/>
</dbReference>
<feature type="domain" description="GGDEF" evidence="4">
    <location>
        <begin position="262"/>
        <end position="390"/>
    </location>
</feature>